<dbReference type="Pfam" id="PF23247">
    <property type="entry name" value="LRR_RPS2"/>
    <property type="match status" value="1"/>
</dbReference>
<protein>
    <recommendedName>
        <fullName evidence="2">Disease resistance protein At4g27190-like leucine-rich repeats domain-containing protein</fullName>
    </recommendedName>
</protein>
<evidence type="ECO:0000256" key="1">
    <source>
        <dbReference type="ARBA" id="ARBA00022821"/>
    </source>
</evidence>
<feature type="non-terminal residue" evidence="3">
    <location>
        <position position="233"/>
    </location>
</feature>
<dbReference type="EMBL" id="ASHM01074325">
    <property type="protein sequence ID" value="PNX56342.1"/>
    <property type="molecule type" value="Genomic_DNA"/>
</dbReference>
<sequence length="233" mass="26943">MSSSVKGSSSTSKAQIQLEPVKCNTFSWWTRICCHATIPLVDDVDRDQHESESYSHRLNIWERDQYIPIQSSMLCNIKEIVLTHFPKMKSVINLSFVPIMLLETLKIRNCDELKHVIIDTGDHNTGGNNWVNVFPKLKMLHVQYCPQLEYIIFGPETNDHQNHMEVQLHFPELRHLKVWNLPSLVAVCPKQYRTTFPSLESFELKECSQVHIKSIGDFIVHSVSESVDNTIIK</sequence>
<name>A0A2K3JQM3_TRIPR</name>
<evidence type="ECO:0000313" key="3">
    <source>
        <dbReference type="EMBL" id="PNX56342.1"/>
    </source>
</evidence>
<gene>
    <name evidence="3" type="ORF">L195_g049833</name>
</gene>
<dbReference type="Gene3D" id="3.80.10.10">
    <property type="entry name" value="Ribonuclease Inhibitor"/>
    <property type="match status" value="1"/>
</dbReference>
<evidence type="ECO:0000313" key="4">
    <source>
        <dbReference type="Proteomes" id="UP000236291"/>
    </source>
</evidence>
<feature type="domain" description="Disease resistance protein At4g27190-like leucine-rich repeats" evidence="2">
    <location>
        <begin position="130"/>
        <end position="209"/>
    </location>
</feature>
<keyword evidence="1" id="KW-0611">Plant defense</keyword>
<reference evidence="3 4" key="1">
    <citation type="journal article" date="2014" name="Am. J. Bot.">
        <title>Genome assembly and annotation for red clover (Trifolium pratense; Fabaceae).</title>
        <authorList>
            <person name="Istvanek J."/>
            <person name="Jaros M."/>
            <person name="Krenek A."/>
            <person name="Repkova J."/>
        </authorList>
    </citation>
    <scope>NUCLEOTIDE SEQUENCE [LARGE SCALE GENOMIC DNA]</scope>
    <source>
        <strain evidence="4">cv. Tatra</strain>
        <tissue evidence="3">Young leaves</tissue>
    </source>
</reference>
<dbReference type="InterPro" id="IPR057135">
    <property type="entry name" value="At4g27190-like_LRR"/>
</dbReference>
<dbReference type="Proteomes" id="UP000236291">
    <property type="component" value="Unassembled WGS sequence"/>
</dbReference>
<reference evidence="3 4" key="2">
    <citation type="journal article" date="2017" name="Front. Plant Sci.">
        <title>Gene Classification and Mining of Molecular Markers Useful in Red Clover (Trifolium pratense) Breeding.</title>
        <authorList>
            <person name="Istvanek J."/>
            <person name="Dluhosova J."/>
            <person name="Dluhos P."/>
            <person name="Patkova L."/>
            <person name="Nedelnik J."/>
            <person name="Repkova J."/>
        </authorList>
    </citation>
    <scope>NUCLEOTIDE SEQUENCE [LARGE SCALE GENOMIC DNA]</scope>
    <source>
        <strain evidence="4">cv. Tatra</strain>
        <tissue evidence="3">Young leaves</tissue>
    </source>
</reference>
<evidence type="ECO:0000259" key="2">
    <source>
        <dbReference type="Pfam" id="PF23247"/>
    </source>
</evidence>
<dbReference type="SUPFAM" id="SSF52047">
    <property type="entry name" value="RNI-like"/>
    <property type="match status" value="1"/>
</dbReference>
<comment type="caution">
    <text evidence="3">The sequence shown here is derived from an EMBL/GenBank/DDBJ whole genome shotgun (WGS) entry which is preliminary data.</text>
</comment>
<proteinExistence type="predicted"/>
<dbReference type="InterPro" id="IPR050905">
    <property type="entry name" value="Plant_NBS-LRR"/>
</dbReference>
<dbReference type="PANTHER" id="PTHR33463:SF218">
    <property type="entry name" value="DISEASE RESISTANCE PROTEIN RPS2-LIKE"/>
    <property type="match status" value="1"/>
</dbReference>
<dbReference type="InterPro" id="IPR032675">
    <property type="entry name" value="LRR_dom_sf"/>
</dbReference>
<dbReference type="AlphaFoldDB" id="A0A2K3JQM3"/>
<dbReference type="PANTHER" id="PTHR33463">
    <property type="entry name" value="NB-ARC DOMAIN-CONTAINING PROTEIN-RELATED"/>
    <property type="match status" value="1"/>
</dbReference>
<accession>A0A2K3JQM3</accession>
<organism evidence="3 4">
    <name type="scientific">Trifolium pratense</name>
    <name type="common">Red clover</name>
    <dbReference type="NCBI Taxonomy" id="57577"/>
    <lineage>
        <taxon>Eukaryota</taxon>
        <taxon>Viridiplantae</taxon>
        <taxon>Streptophyta</taxon>
        <taxon>Embryophyta</taxon>
        <taxon>Tracheophyta</taxon>
        <taxon>Spermatophyta</taxon>
        <taxon>Magnoliopsida</taxon>
        <taxon>eudicotyledons</taxon>
        <taxon>Gunneridae</taxon>
        <taxon>Pentapetalae</taxon>
        <taxon>rosids</taxon>
        <taxon>fabids</taxon>
        <taxon>Fabales</taxon>
        <taxon>Fabaceae</taxon>
        <taxon>Papilionoideae</taxon>
        <taxon>50 kb inversion clade</taxon>
        <taxon>NPAAA clade</taxon>
        <taxon>Hologalegina</taxon>
        <taxon>IRL clade</taxon>
        <taxon>Trifolieae</taxon>
        <taxon>Trifolium</taxon>
    </lineage>
</organism>
<dbReference type="ExpressionAtlas" id="A0A2K3JQM3">
    <property type="expression patterns" value="baseline"/>
</dbReference>